<feature type="region of interest" description="Disordered" evidence="1">
    <location>
        <begin position="408"/>
        <end position="434"/>
    </location>
</feature>
<feature type="compositionally biased region" description="Low complexity" evidence="1">
    <location>
        <begin position="38"/>
        <end position="47"/>
    </location>
</feature>
<feature type="region of interest" description="Disordered" evidence="1">
    <location>
        <begin position="775"/>
        <end position="810"/>
    </location>
</feature>
<feature type="compositionally biased region" description="Polar residues" evidence="1">
    <location>
        <begin position="568"/>
        <end position="582"/>
    </location>
</feature>
<feature type="compositionally biased region" description="Polar residues" evidence="1">
    <location>
        <begin position="424"/>
        <end position="434"/>
    </location>
</feature>
<feature type="compositionally biased region" description="Low complexity" evidence="1">
    <location>
        <begin position="408"/>
        <end position="423"/>
    </location>
</feature>
<feature type="compositionally biased region" description="Acidic residues" evidence="1">
    <location>
        <begin position="793"/>
        <end position="806"/>
    </location>
</feature>
<feature type="region of interest" description="Disordered" evidence="1">
    <location>
        <begin position="301"/>
        <end position="359"/>
    </location>
</feature>
<evidence type="ECO:0000256" key="1">
    <source>
        <dbReference type="SAM" id="MobiDB-lite"/>
    </source>
</evidence>
<feature type="compositionally biased region" description="Polar residues" evidence="1">
    <location>
        <begin position="312"/>
        <end position="335"/>
    </location>
</feature>
<feature type="compositionally biased region" description="Acidic residues" evidence="1">
    <location>
        <begin position="861"/>
        <end position="874"/>
    </location>
</feature>
<evidence type="ECO:0000313" key="3">
    <source>
        <dbReference type="Proteomes" id="UP000590412"/>
    </source>
</evidence>
<feature type="region of interest" description="Disordered" evidence="1">
    <location>
        <begin position="855"/>
        <end position="880"/>
    </location>
</feature>
<feature type="compositionally biased region" description="Low complexity" evidence="1">
    <location>
        <begin position="80"/>
        <end position="96"/>
    </location>
</feature>
<name>A0A8X7NFU4_CANPA</name>
<feature type="compositionally biased region" description="Low complexity" evidence="1">
    <location>
        <begin position="344"/>
        <end position="355"/>
    </location>
</feature>
<dbReference type="EMBL" id="JABWAB010000011">
    <property type="protein sequence ID" value="KAF6044246.1"/>
    <property type="molecule type" value="Genomic_DNA"/>
</dbReference>
<reference evidence="2" key="1">
    <citation type="submission" date="2020-03" db="EMBL/GenBank/DDBJ databases">
        <title>FDA dAtabase for Regulatory Grade micrObial Sequences (FDA-ARGOS): Supporting development and validation of Infectious Disease Dx tests.</title>
        <authorList>
            <person name="Campos J."/>
            <person name="Goldberg B."/>
            <person name="Tallon L."/>
            <person name="Sadzewicz L."/>
            <person name="Vavikolanu K."/>
            <person name="Mehta A."/>
            <person name="Aluvathingal J."/>
            <person name="Nadendla S."/>
            <person name="Nandy P."/>
            <person name="Geyer C."/>
            <person name="Yan Y."/>
            <person name="Sichtig H."/>
        </authorList>
    </citation>
    <scope>NUCLEOTIDE SEQUENCE [LARGE SCALE GENOMIC DNA]</scope>
    <source>
        <strain evidence="2">FDAARGOS_652</strain>
    </source>
</reference>
<dbReference type="AlphaFoldDB" id="A0A8X7NFU4"/>
<feature type="compositionally biased region" description="Polar residues" evidence="1">
    <location>
        <begin position="56"/>
        <end position="67"/>
    </location>
</feature>
<comment type="caution">
    <text evidence="2">The sequence shown here is derived from an EMBL/GenBank/DDBJ whole genome shotgun (WGS) entry which is preliminary data.</text>
</comment>
<gene>
    <name evidence="2" type="ORF">FOB60_005339</name>
</gene>
<accession>A0A8X7NFU4</accession>
<protein>
    <submittedName>
        <fullName evidence="2">Uncharacterized protein</fullName>
    </submittedName>
</protein>
<feature type="region of interest" description="Disordered" evidence="1">
    <location>
        <begin position="535"/>
        <end position="583"/>
    </location>
</feature>
<feature type="region of interest" description="Disordered" evidence="1">
    <location>
        <begin position="16"/>
        <end position="99"/>
    </location>
</feature>
<dbReference type="Proteomes" id="UP000590412">
    <property type="component" value="Unassembled WGS sequence"/>
</dbReference>
<evidence type="ECO:0000313" key="2">
    <source>
        <dbReference type="EMBL" id="KAF6044246.1"/>
    </source>
</evidence>
<sequence>MAKVRKFFDKLITEPSKYGTKTKVEGPNYNPYIDKSLSRQSQQSLNQKKAKKKNHSYNNLHNGSIESHNGDGHKDVDQESLTTSSKPYSSLKSASPPISPVHSLRQSFFANTNKTQVNNSASEVKSNTITADHPHQLDSISSLELSPIGSASSITSSFNLPTIAQHDAFYSLVKIDKFKFSQRGTLLNFKTRHGNGSDIYVCDENGRKIRKRRSRRKRRGVRRRKSLTSCSLLEGEDGEGEGEGVGHGSDKVVDCVGVVCKTGGGARDDVSFVSIATTATTATTMTASINGAAASDAVRPLATESDQKGRSPATTKPVNISIPTEMTNTSLSANGKTKTKTKTKTPSTPTAPATPYGSPARFGSQFDPCFNVNDFKVKIIPDMASYQPSFLHKRNSMRTLESRVATPNTITNTTNTTNNSNGTKLPTGSSPSAASSFVEDIKSTTASFHHQEVEFGKKFTCVVEEGLKSSSLSAHASIRDIKTELNDGKPRGGSGSRVAYEIDGSDLHSSSSMQLSNYAIDCNEVREENAPLLGKQVANDAGDSRTGDVEYSEGATESTLSFGGDGGESQNLSAGANTPSQEQLEKNDHKWIFQVKDRLHYYYNANLTKLRRIKRHHQKSKAGEQDEATEKAKAIAFNHAELPSANVATPTTSNSTLNLQSGLYSHENRRSSKINVVEKEGNKMMKLATAVDELNLHSTSSMQHHHNVDSDGFYVGDETEKEDDLTGAIYFIKNDKDDEVQSSRKEINATATTSSSSIRMSKLLCHHRQQLQRSFKFAPSSLTKASNRVETKEGEEEEEDDDDNDDASNNARASIGLLKGSNLQNVLKHGSSSSKTISNTTTTVQLSHNQTPLIELHSPGDAEEESSSNDGDDEQSFHGYVESDVASSVLSIHICESVY</sequence>
<feature type="compositionally biased region" description="Basic and acidic residues" evidence="1">
    <location>
        <begin position="68"/>
        <end position="77"/>
    </location>
</feature>
<organism evidence="2 3">
    <name type="scientific">Candida parapsilosis</name>
    <name type="common">Yeast</name>
    <dbReference type="NCBI Taxonomy" id="5480"/>
    <lineage>
        <taxon>Eukaryota</taxon>
        <taxon>Fungi</taxon>
        <taxon>Dikarya</taxon>
        <taxon>Ascomycota</taxon>
        <taxon>Saccharomycotina</taxon>
        <taxon>Pichiomycetes</taxon>
        <taxon>Debaryomycetaceae</taxon>
        <taxon>Candida/Lodderomyces clade</taxon>
        <taxon>Candida</taxon>
    </lineage>
</organism>
<proteinExistence type="predicted"/>